<feature type="compositionally biased region" description="Basic and acidic residues" evidence="1">
    <location>
        <begin position="24"/>
        <end position="33"/>
    </location>
</feature>
<name>A0ABR1TDQ6_9PEZI</name>
<protein>
    <submittedName>
        <fullName evidence="3">Uncharacterized protein</fullName>
    </submittedName>
</protein>
<proteinExistence type="predicted"/>
<keyword evidence="4" id="KW-1185">Reference proteome</keyword>
<dbReference type="EMBL" id="JAQQWK010000003">
    <property type="protein sequence ID" value="KAK8044758.1"/>
    <property type="molecule type" value="Genomic_DNA"/>
</dbReference>
<evidence type="ECO:0000313" key="4">
    <source>
        <dbReference type="Proteomes" id="UP001444661"/>
    </source>
</evidence>
<feature type="region of interest" description="Disordered" evidence="1">
    <location>
        <begin position="24"/>
        <end position="45"/>
    </location>
</feature>
<feature type="compositionally biased region" description="Basic residues" evidence="1">
    <location>
        <begin position="34"/>
        <end position="45"/>
    </location>
</feature>
<keyword evidence="2" id="KW-0812">Transmembrane</keyword>
<accession>A0ABR1TDQ6</accession>
<reference evidence="3 4" key="1">
    <citation type="submission" date="2023-01" db="EMBL/GenBank/DDBJ databases">
        <title>Analysis of 21 Apiospora genomes using comparative genomics revels a genus with tremendous synthesis potential of carbohydrate active enzymes and secondary metabolites.</title>
        <authorList>
            <person name="Sorensen T."/>
        </authorList>
    </citation>
    <scope>NUCLEOTIDE SEQUENCE [LARGE SCALE GENOMIC DNA]</scope>
    <source>
        <strain evidence="3 4">CBS 33761</strain>
    </source>
</reference>
<sequence>MGFLEKGYSEGYSPLRDELYPQSARDSDEIMHERFRHPKPKRSRRAKRICIAVGGLVFLAFYSVLLVGATLMYWKKDSFREGNMIDILDDAASYLIRGYIPISTNISLFQAHQLISGPTVHRNI</sequence>
<dbReference type="Proteomes" id="UP001444661">
    <property type="component" value="Unassembled WGS sequence"/>
</dbReference>
<keyword evidence="2" id="KW-1133">Transmembrane helix</keyword>
<organism evidence="3 4">
    <name type="scientific">Apiospora rasikravindrae</name>
    <dbReference type="NCBI Taxonomy" id="990691"/>
    <lineage>
        <taxon>Eukaryota</taxon>
        <taxon>Fungi</taxon>
        <taxon>Dikarya</taxon>
        <taxon>Ascomycota</taxon>
        <taxon>Pezizomycotina</taxon>
        <taxon>Sordariomycetes</taxon>
        <taxon>Xylariomycetidae</taxon>
        <taxon>Amphisphaeriales</taxon>
        <taxon>Apiosporaceae</taxon>
        <taxon>Apiospora</taxon>
    </lineage>
</organism>
<keyword evidence="2" id="KW-0472">Membrane</keyword>
<evidence type="ECO:0000313" key="3">
    <source>
        <dbReference type="EMBL" id="KAK8044758.1"/>
    </source>
</evidence>
<evidence type="ECO:0000256" key="1">
    <source>
        <dbReference type="SAM" id="MobiDB-lite"/>
    </source>
</evidence>
<comment type="caution">
    <text evidence="3">The sequence shown here is derived from an EMBL/GenBank/DDBJ whole genome shotgun (WGS) entry which is preliminary data.</text>
</comment>
<evidence type="ECO:0000256" key="2">
    <source>
        <dbReference type="SAM" id="Phobius"/>
    </source>
</evidence>
<gene>
    <name evidence="3" type="ORF">PG993_004782</name>
</gene>
<feature type="transmembrane region" description="Helical" evidence="2">
    <location>
        <begin position="49"/>
        <end position="74"/>
    </location>
</feature>